<comment type="caution">
    <text evidence="2">The sequence shown here is derived from an EMBL/GenBank/DDBJ whole genome shotgun (WGS) entry which is preliminary data.</text>
</comment>
<reference evidence="2" key="2">
    <citation type="submission" date="2022-01" db="EMBL/GenBank/DDBJ databases">
        <authorList>
            <person name="Zivanovic Y."/>
            <person name="Moreira D."/>
            <person name="Lopez-Garcia P."/>
        </authorList>
    </citation>
    <scope>NUCLEOTIDE SEQUENCE</scope>
    <source>
        <strain evidence="2">G9</strain>
    </source>
</reference>
<evidence type="ECO:0000313" key="2">
    <source>
        <dbReference type="EMBL" id="MDG2990930.1"/>
    </source>
</evidence>
<sequence length="262" mass="29844">MNGTDLEHLRLAIAKPLDALGIRVQVKQHQTHLNLILNRRPDIPVDYGAATKVILSALQNLDIADLSHVRLLGRVIGEKKAEWQQMYPLSARSTPEVKQATIETISPREKTPEGQPNYLPDCQFIGRPGFYWNFLGNGYSIPALGTMILFIKDEVLIARRKGFLESSEIWMPLSTINSLEFYQTPMYLFSYLGFICIIGTVFVRSLILLAPILIVVAFLFRSKHIIVKNYTNTIIFFGADVQDYNEIIRSLKLMEHPNIEKI</sequence>
<gene>
    <name evidence="2" type="ORF">L3556_08315</name>
</gene>
<dbReference type="EMBL" id="JAKKUT010000002">
    <property type="protein sequence ID" value="MDG2990930.1"/>
    <property type="molecule type" value="Genomic_DNA"/>
</dbReference>
<feature type="transmembrane region" description="Helical" evidence="1">
    <location>
        <begin position="130"/>
        <end position="151"/>
    </location>
</feature>
<accession>A0ABT6EZD4</accession>
<dbReference type="RefSeq" id="WP_277866819.1">
    <property type="nucleotide sequence ID" value="NZ_JAKKUT010000002.1"/>
</dbReference>
<reference evidence="2" key="1">
    <citation type="journal article" date="2022" name="Genome Biol. Evol.">
        <title>A New Gene Family Diagnostic for Intracellular Biomineralization of Amorphous Ca Carbonates by Cyanobacteria.</title>
        <authorList>
            <person name="Benzerara K."/>
            <person name="Duprat E."/>
            <person name="Bitard-Feildel T."/>
            <person name="Caumes G."/>
            <person name="Cassier-Chauvat C."/>
            <person name="Chauvat F."/>
            <person name="Dezi M."/>
            <person name="Diop S.I."/>
            <person name="Gaschignard G."/>
            <person name="Gorgen S."/>
            <person name="Gugger M."/>
            <person name="Lopez-Garcia P."/>
            <person name="Millet M."/>
            <person name="Skouri-Panet F."/>
            <person name="Moreira D."/>
            <person name="Callebaut I."/>
        </authorList>
    </citation>
    <scope>NUCLEOTIDE SEQUENCE</scope>
    <source>
        <strain evidence="2">G9</strain>
    </source>
</reference>
<keyword evidence="3" id="KW-1185">Reference proteome</keyword>
<keyword evidence="1" id="KW-1133">Transmembrane helix</keyword>
<protein>
    <submittedName>
        <fullName evidence="2">Uncharacterized protein</fullName>
    </submittedName>
</protein>
<keyword evidence="1" id="KW-0472">Membrane</keyword>
<evidence type="ECO:0000256" key="1">
    <source>
        <dbReference type="SAM" id="Phobius"/>
    </source>
</evidence>
<dbReference type="Proteomes" id="UP001154265">
    <property type="component" value="Unassembled WGS sequence"/>
</dbReference>
<organism evidence="2 3">
    <name type="scientific">Candidatus Synechococcus calcipolaris G9</name>
    <dbReference type="NCBI Taxonomy" id="1497997"/>
    <lineage>
        <taxon>Bacteria</taxon>
        <taxon>Bacillati</taxon>
        <taxon>Cyanobacteriota</taxon>
        <taxon>Cyanophyceae</taxon>
        <taxon>Synechococcales</taxon>
        <taxon>Synechococcaceae</taxon>
        <taxon>Synechococcus</taxon>
    </lineage>
</organism>
<evidence type="ECO:0000313" key="3">
    <source>
        <dbReference type="Proteomes" id="UP001154265"/>
    </source>
</evidence>
<keyword evidence="1" id="KW-0812">Transmembrane</keyword>
<proteinExistence type="predicted"/>
<name>A0ABT6EZD4_9SYNE</name>
<feature type="transmembrane region" description="Helical" evidence="1">
    <location>
        <begin position="188"/>
        <end position="220"/>
    </location>
</feature>